<proteinExistence type="predicted"/>
<dbReference type="HOGENOM" id="CLU_2301369_0_0_6"/>
<gene>
    <name evidence="1" type="ordered locus">EC042_0586</name>
</gene>
<evidence type="ECO:0000313" key="2">
    <source>
        <dbReference type="Proteomes" id="UP000001407"/>
    </source>
</evidence>
<name>D3GW91_ECO44</name>
<sequence>MEIKPGHLVEYNGEKILQLTEINTTDSKDKLICLCKVIHWLKRQIIANEFSGVTGKNIIYGGETIYPHNLYTHQAKSLFHDKVIWKQDFLFNSVYEPFLP</sequence>
<protein>
    <submittedName>
        <fullName evidence="1">Uncharacterized protein</fullName>
    </submittedName>
</protein>
<organism evidence="1 2">
    <name type="scientific">Escherichia coli O44:H18 (strain 042 / EAEC)</name>
    <dbReference type="NCBI Taxonomy" id="216592"/>
    <lineage>
        <taxon>Bacteria</taxon>
        <taxon>Pseudomonadati</taxon>
        <taxon>Pseudomonadota</taxon>
        <taxon>Gammaproteobacteria</taxon>
        <taxon>Enterobacterales</taxon>
        <taxon>Enterobacteriaceae</taxon>
        <taxon>Escherichia</taxon>
    </lineage>
</organism>
<accession>D3GW91</accession>
<evidence type="ECO:0000313" key="1">
    <source>
        <dbReference type="EMBL" id="CBG33413.1"/>
    </source>
</evidence>
<reference evidence="1 2" key="1">
    <citation type="journal article" date="2010" name="PLoS ONE">
        <title>Complete genome sequence and comparative metabolic profiling of the prototypical enteroaggregative Escherichia coli strain 042.</title>
        <authorList>
            <person name="Chaudhuri R.R."/>
            <person name="Sebaihia M."/>
            <person name="Hobman J.L."/>
            <person name="Webber M.A."/>
            <person name="Leyton D.L."/>
            <person name="Goldberg M.D."/>
            <person name="Cunningham A.F."/>
            <person name="Scott-Tucker A."/>
            <person name="Ferguson P.R."/>
            <person name="Thomas C.M."/>
            <person name="Frankel G."/>
            <person name="Tang C.M."/>
            <person name="Dudley E.G."/>
            <person name="Roberts I.S."/>
            <person name="Rasko D.A."/>
            <person name="Pallen M.J."/>
            <person name="Parkhill J."/>
            <person name="Nataro J.P."/>
            <person name="Thomson N.R."/>
            <person name="Henderson I.R."/>
        </authorList>
    </citation>
    <scope>NUCLEOTIDE SEQUENCE [LARGE SCALE GENOMIC DNA]</scope>
    <source>
        <strain evidence="2">042 / EAEC</strain>
    </source>
</reference>
<dbReference type="AlphaFoldDB" id="D3GW91"/>
<dbReference type="Proteomes" id="UP000001407">
    <property type="component" value="Chromosome"/>
</dbReference>
<dbReference type="KEGG" id="elo:EC042_0586"/>
<dbReference type="EMBL" id="FN554766">
    <property type="protein sequence ID" value="CBG33413.1"/>
    <property type="molecule type" value="Genomic_DNA"/>
</dbReference>